<evidence type="ECO:0000313" key="4">
    <source>
        <dbReference type="Proteomes" id="UP000427906"/>
    </source>
</evidence>
<feature type="domain" description="Putative heavy-metal chelation" evidence="1">
    <location>
        <begin position="108"/>
        <end position="246"/>
    </location>
</feature>
<dbReference type="AlphaFoldDB" id="A0A5K7YIA3"/>
<organism evidence="3 4">
    <name type="scientific">Desulfosarcina alkanivorans</name>
    <dbReference type="NCBI Taxonomy" id="571177"/>
    <lineage>
        <taxon>Bacteria</taxon>
        <taxon>Pseudomonadati</taxon>
        <taxon>Thermodesulfobacteriota</taxon>
        <taxon>Desulfobacteria</taxon>
        <taxon>Desulfobacterales</taxon>
        <taxon>Desulfosarcinaceae</taxon>
        <taxon>Desulfosarcina</taxon>
    </lineage>
</organism>
<dbReference type="EMBL" id="AP021874">
    <property type="protein sequence ID" value="BBO68876.1"/>
    <property type="molecule type" value="Genomic_DNA"/>
</dbReference>
<evidence type="ECO:0000259" key="1">
    <source>
        <dbReference type="Pfam" id="PF04016"/>
    </source>
</evidence>
<feature type="domain" description="DUF4213" evidence="2">
    <location>
        <begin position="8"/>
        <end position="91"/>
    </location>
</feature>
<gene>
    <name evidence="3" type="ORF">DSCA_28060</name>
</gene>
<evidence type="ECO:0000259" key="2">
    <source>
        <dbReference type="Pfam" id="PF13938"/>
    </source>
</evidence>
<reference evidence="3 4" key="1">
    <citation type="submission" date="2019-11" db="EMBL/GenBank/DDBJ databases">
        <title>Comparative genomics of hydrocarbon-degrading Desulfosarcina strains.</title>
        <authorList>
            <person name="Watanabe M."/>
            <person name="Kojima H."/>
            <person name="Fukui M."/>
        </authorList>
    </citation>
    <scope>NUCLEOTIDE SEQUENCE [LARGE SCALE GENOMIC DNA]</scope>
    <source>
        <strain evidence="3 4">PL12</strain>
    </source>
</reference>
<protein>
    <recommendedName>
        <fullName evidence="5">Heavy-metal chelation domain-containing protein</fullName>
    </recommendedName>
</protein>
<dbReference type="SUPFAM" id="SSF159713">
    <property type="entry name" value="Dhaf3308-like"/>
    <property type="match status" value="1"/>
</dbReference>
<dbReference type="OrthoDB" id="5387051at2"/>
<dbReference type="KEGG" id="dalk:DSCA_28060"/>
<sequence length="253" mass="27030">MELNRKLYACMSAAAARVTIDQVTIGLGYTAVTTSDGGIGIAATCVARDGGCAGQRDATDFEGRPAIDLLGQIMEAAPMGRTMALATVNALNHRYARKLPEDPGNTLLFDHFNIRSGARVAMVGYFPPLVRRLEKQKISLSVVDDARGMGDKKTFYGQLDGWADVLLITATSIINNSTETVLAHAGPDLKTVLLGPSTPMVPEAYGHLPVHMLAGTDVTDVQGALKIVRHGGGTRALKPVSRKIYWLADTDPR</sequence>
<evidence type="ECO:0000313" key="3">
    <source>
        <dbReference type="EMBL" id="BBO68876.1"/>
    </source>
</evidence>
<dbReference type="Gene3D" id="3.30.390.100">
    <property type="match status" value="1"/>
</dbReference>
<dbReference type="Proteomes" id="UP000427906">
    <property type="component" value="Chromosome"/>
</dbReference>
<dbReference type="Pfam" id="PF13938">
    <property type="entry name" value="DUF4213"/>
    <property type="match status" value="1"/>
</dbReference>
<keyword evidence="4" id="KW-1185">Reference proteome</keyword>
<dbReference type="InterPro" id="IPR025251">
    <property type="entry name" value="DUF4213"/>
</dbReference>
<evidence type="ECO:0008006" key="5">
    <source>
        <dbReference type="Google" id="ProtNLM"/>
    </source>
</evidence>
<proteinExistence type="predicted"/>
<accession>A0A5K7YIA3</accession>
<dbReference type="RefSeq" id="WP_155316978.1">
    <property type="nucleotide sequence ID" value="NZ_AP021874.1"/>
</dbReference>
<dbReference type="InterPro" id="IPR007161">
    <property type="entry name" value="DUF364"/>
</dbReference>
<dbReference type="Gene3D" id="3.40.50.11590">
    <property type="match status" value="1"/>
</dbReference>
<dbReference type="Pfam" id="PF04016">
    <property type="entry name" value="DUF364"/>
    <property type="match status" value="1"/>
</dbReference>
<name>A0A5K7YIA3_9BACT</name>